<feature type="compositionally biased region" description="Basic and acidic residues" evidence="1">
    <location>
        <begin position="34"/>
        <end position="44"/>
    </location>
</feature>
<dbReference type="AlphaFoldDB" id="A0A4S8M9F2"/>
<sequence length="114" mass="12484">MSCPQKLPKTTKVKLPIHLKFSPSSISFPIPPDGPEKERPKKSSDGMVNSFDAELEKVTFLRRPYAALPTSRKSLAHTTASPSTPPNKCLKFSYTDTTPTPATKRKADALESSP</sequence>
<feature type="compositionally biased region" description="Polar residues" evidence="1">
    <location>
        <begin position="71"/>
        <end position="82"/>
    </location>
</feature>
<keyword evidence="3" id="KW-1185">Reference proteome</keyword>
<gene>
    <name evidence="2" type="ORF">K435DRAFT_856525</name>
</gene>
<protein>
    <submittedName>
        <fullName evidence="2">Uncharacterized protein</fullName>
    </submittedName>
</protein>
<feature type="region of interest" description="Disordered" evidence="1">
    <location>
        <begin position="22"/>
        <end position="49"/>
    </location>
</feature>
<dbReference type="Proteomes" id="UP000297245">
    <property type="component" value="Unassembled WGS sequence"/>
</dbReference>
<name>A0A4S8M9F2_DENBC</name>
<reference evidence="2 3" key="1">
    <citation type="journal article" date="2019" name="Nat. Ecol. Evol.">
        <title>Megaphylogeny resolves global patterns of mushroom evolution.</title>
        <authorList>
            <person name="Varga T."/>
            <person name="Krizsan K."/>
            <person name="Foldi C."/>
            <person name="Dima B."/>
            <person name="Sanchez-Garcia M."/>
            <person name="Sanchez-Ramirez S."/>
            <person name="Szollosi G.J."/>
            <person name="Szarkandi J.G."/>
            <person name="Papp V."/>
            <person name="Albert L."/>
            <person name="Andreopoulos W."/>
            <person name="Angelini C."/>
            <person name="Antonin V."/>
            <person name="Barry K.W."/>
            <person name="Bougher N.L."/>
            <person name="Buchanan P."/>
            <person name="Buyck B."/>
            <person name="Bense V."/>
            <person name="Catcheside P."/>
            <person name="Chovatia M."/>
            <person name="Cooper J."/>
            <person name="Damon W."/>
            <person name="Desjardin D."/>
            <person name="Finy P."/>
            <person name="Geml J."/>
            <person name="Haridas S."/>
            <person name="Hughes K."/>
            <person name="Justo A."/>
            <person name="Karasinski D."/>
            <person name="Kautmanova I."/>
            <person name="Kiss B."/>
            <person name="Kocsube S."/>
            <person name="Kotiranta H."/>
            <person name="LaButti K.M."/>
            <person name="Lechner B.E."/>
            <person name="Liimatainen K."/>
            <person name="Lipzen A."/>
            <person name="Lukacs Z."/>
            <person name="Mihaltcheva S."/>
            <person name="Morgado L.N."/>
            <person name="Niskanen T."/>
            <person name="Noordeloos M.E."/>
            <person name="Ohm R.A."/>
            <person name="Ortiz-Santana B."/>
            <person name="Ovrebo C."/>
            <person name="Racz N."/>
            <person name="Riley R."/>
            <person name="Savchenko A."/>
            <person name="Shiryaev A."/>
            <person name="Soop K."/>
            <person name="Spirin V."/>
            <person name="Szebenyi C."/>
            <person name="Tomsovsky M."/>
            <person name="Tulloss R.E."/>
            <person name="Uehling J."/>
            <person name="Grigoriev I.V."/>
            <person name="Vagvolgyi C."/>
            <person name="Papp T."/>
            <person name="Martin F.M."/>
            <person name="Miettinen O."/>
            <person name="Hibbett D.S."/>
            <person name="Nagy L.G."/>
        </authorList>
    </citation>
    <scope>NUCLEOTIDE SEQUENCE [LARGE SCALE GENOMIC DNA]</scope>
    <source>
        <strain evidence="2 3">CBS 962.96</strain>
    </source>
</reference>
<organism evidence="2 3">
    <name type="scientific">Dendrothele bispora (strain CBS 962.96)</name>
    <dbReference type="NCBI Taxonomy" id="1314807"/>
    <lineage>
        <taxon>Eukaryota</taxon>
        <taxon>Fungi</taxon>
        <taxon>Dikarya</taxon>
        <taxon>Basidiomycota</taxon>
        <taxon>Agaricomycotina</taxon>
        <taxon>Agaricomycetes</taxon>
        <taxon>Agaricomycetidae</taxon>
        <taxon>Agaricales</taxon>
        <taxon>Agaricales incertae sedis</taxon>
        <taxon>Dendrothele</taxon>
    </lineage>
</organism>
<accession>A0A4S8M9F2</accession>
<proteinExistence type="predicted"/>
<feature type="region of interest" description="Disordered" evidence="1">
    <location>
        <begin position="70"/>
        <end position="114"/>
    </location>
</feature>
<evidence type="ECO:0000256" key="1">
    <source>
        <dbReference type="SAM" id="MobiDB-lite"/>
    </source>
</evidence>
<evidence type="ECO:0000313" key="3">
    <source>
        <dbReference type="Proteomes" id="UP000297245"/>
    </source>
</evidence>
<evidence type="ECO:0000313" key="2">
    <source>
        <dbReference type="EMBL" id="THU98518.1"/>
    </source>
</evidence>
<feature type="compositionally biased region" description="Basic and acidic residues" evidence="1">
    <location>
        <begin position="105"/>
        <end position="114"/>
    </location>
</feature>
<dbReference type="EMBL" id="ML179134">
    <property type="protein sequence ID" value="THU98518.1"/>
    <property type="molecule type" value="Genomic_DNA"/>
</dbReference>